<dbReference type="AlphaFoldDB" id="A0A3R7SLZ9"/>
<name>A0A3R7SLZ9_PENVA</name>
<proteinExistence type="inferred from homology"/>
<comment type="subcellular location">
    <subcellularLocation>
        <location evidence="1">Membrane</location>
        <topology evidence="1">Multi-pass membrane protein</topology>
    </subcellularLocation>
</comment>
<evidence type="ECO:0000256" key="6">
    <source>
        <dbReference type="SAM" id="Phobius"/>
    </source>
</evidence>
<dbReference type="InterPro" id="IPR051717">
    <property type="entry name" value="MFS_MFSD6"/>
</dbReference>
<dbReference type="OrthoDB" id="10029266at2759"/>
<dbReference type="InterPro" id="IPR024989">
    <property type="entry name" value="MFS_assoc_dom"/>
</dbReference>
<feature type="transmembrane region" description="Helical" evidence="6">
    <location>
        <begin position="100"/>
        <end position="121"/>
    </location>
</feature>
<dbReference type="Proteomes" id="UP000283509">
    <property type="component" value="Unassembled WGS sequence"/>
</dbReference>
<dbReference type="EMBL" id="QCYY01002936">
    <property type="protein sequence ID" value="ROT66413.1"/>
    <property type="molecule type" value="Genomic_DNA"/>
</dbReference>
<evidence type="ECO:0000256" key="4">
    <source>
        <dbReference type="ARBA" id="ARBA00022989"/>
    </source>
</evidence>
<dbReference type="Pfam" id="PF12832">
    <property type="entry name" value="MFS_1_like"/>
    <property type="match status" value="1"/>
</dbReference>
<keyword evidence="3 6" id="KW-0812">Transmembrane</keyword>
<evidence type="ECO:0000256" key="5">
    <source>
        <dbReference type="ARBA" id="ARBA00023136"/>
    </source>
</evidence>
<dbReference type="GO" id="GO:0016020">
    <property type="term" value="C:membrane"/>
    <property type="evidence" value="ECO:0007669"/>
    <property type="project" value="UniProtKB-SubCell"/>
</dbReference>
<dbReference type="PANTHER" id="PTHR16172">
    <property type="entry name" value="MAJOR FACILITATOR SUPERFAMILY DOMAIN-CONTAINING PROTEIN 6-LIKE"/>
    <property type="match status" value="1"/>
</dbReference>
<keyword evidence="4 6" id="KW-1133">Transmembrane helix</keyword>
<organism evidence="8 9">
    <name type="scientific">Penaeus vannamei</name>
    <name type="common">Whiteleg shrimp</name>
    <name type="synonym">Litopenaeus vannamei</name>
    <dbReference type="NCBI Taxonomy" id="6689"/>
    <lineage>
        <taxon>Eukaryota</taxon>
        <taxon>Metazoa</taxon>
        <taxon>Ecdysozoa</taxon>
        <taxon>Arthropoda</taxon>
        <taxon>Crustacea</taxon>
        <taxon>Multicrustacea</taxon>
        <taxon>Malacostraca</taxon>
        <taxon>Eumalacostraca</taxon>
        <taxon>Eucarida</taxon>
        <taxon>Decapoda</taxon>
        <taxon>Dendrobranchiata</taxon>
        <taxon>Penaeoidea</taxon>
        <taxon>Penaeidae</taxon>
        <taxon>Penaeus</taxon>
    </lineage>
</organism>
<evidence type="ECO:0000259" key="7">
    <source>
        <dbReference type="Pfam" id="PF12832"/>
    </source>
</evidence>
<comment type="similarity">
    <text evidence="2">Belongs to the major facilitator superfamily. MFSD6 family.</text>
</comment>
<dbReference type="Gene3D" id="1.20.1250.20">
    <property type="entry name" value="MFS general substrate transporter like domains"/>
    <property type="match status" value="1"/>
</dbReference>
<accession>A0A3R7SLZ9</accession>
<evidence type="ECO:0000313" key="9">
    <source>
        <dbReference type="Proteomes" id="UP000283509"/>
    </source>
</evidence>
<reference evidence="8 9" key="1">
    <citation type="submission" date="2018-04" db="EMBL/GenBank/DDBJ databases">
        <authorList>
            <person name="Zhang X."/>
            <person name="Yuan J."/>
            <person name="Li F."/>
            <person name="Xiang J."/>
        </authorList>
    </citation>
    <scope>NUCLEOTIDE SEQUENCE [LARGE SCALE GENOMIC DNA]</scope>
    <source>
        <tissue evidence="8">Muscle</tissue>
    </source>
</reference>
<evidence type="ECO:0000256" key="1">
    <source>
        <dbReference type="ARBA" id="ARBA00004141"/>
    </source>
</evidence>
<gene>
    <name evidence="8" type="ORF">C7M84_015548</name>
</gene>
<feature type="transmembrane region" description="Helical" evidence="6">
    <location>
        <begin position="12"/>
        <end position="32"/>
    </location>
</feature>
<dbReference type="SUPFAM" id="SSF103473">
    <property type="entry name" value="MFS general substrate transporter"/>
    <property type="match status" value="1"/>
</dbReference>
<sequence length="239" mass="25612">MGAQQVTSLVFFLYIFRLLGLSVVGAYGPAWATLLVEFLNGPCYGLGYTAIVVYAAKISPPGTSNTVQSVVNICYESFGYATASLVGGVLYQQFGGPRMYLIFGSVSILVFLLHVLSLRFLPPPEGMSRGWVVLLKGVGCVAEGKVGCGGRVGCVAEGKVGCVADGGRVSEGKKEKGRPLQPRVARWRSNRKRGSDPYTDFPQHAFVRIGGGGIRSESVRRLGVSGEAGRVELVELMRW</sequence>
<keyword evidence="5 6" id="KW-0472">Membrane</keyword>
<evidence type="ECO:0000313" key="8">
    <source>
        <dbReference type="EMBL" id="ROT66413.1"/>
    </source>
</evidence>
<dbReference type="PANTHER" id="PTHR16172:SF41">
    <property type="entry name" value="MAJOR FACILITATOR SUPERFAMILY DOMAIN-CONTAINING PROTEIN 6-LIKE"/>
    <property type="match status" value="1"/>
</dbReference>
<comment type="caution">
    <text evidence="8">The sequence shown here is derived from an EMBL/GenBank/DDBJ whole genome shotgun (WGS) entry which is preliminary data.</text>
</comment>
<dbReference type="InterPro" id="IPR036259">
    <property type="entry name" value="MFS_trans_sf"/>
</dbReference>
<reference evidence="8 9" key="2">
    <citation type="submission" date="2019-01" db="EMBL/GenBank/DDBJ databases">
        <title>The decoding of complex shrimp genome reveals the adaptation for benthos swimmer, frequently molting mechanism and breeding impact on genome.</title>
        <authorList>
            <person name="Sun Y."/>
            <person name="Gao Y."/>
            <person name="Yu Y."/>
        </authorList>
    </citation>
    <scope>NUCLEOTIDE SEQUENCE [LARGE SCALE GENOMIC DNA]</scope>
    <source>
        <tissue evidence="8">Muscle</tissue>
    </source>
</reference>
<keyword evidence="9" id="KW-1185">Reference proteome</keyword>
<protein>
    <submittedName>
        <fullName evidence="8">Putative major facilitator superfamily domain-containing protein 6-like isoform X3</fullName>
    </submittedName>
</protein>
<evidence type="ECO:0000256" key="2">
    <source>
        <dbReference type="ARBA" id="ARBA00005241"/>
    </source>
</evidence>
<evidence type="ECO:0000256" key="3">
    <source>
        <dbReference type="ARBA" id="ARBA00022692"/>
    </source>
</evidence>
<feature type="domain" description="Major facilitator superfamily associated" evidence="7">
    <location>
        <begin position="2"/>
        <end position="100"/>
    </location>
</feature>